<evidence type="ECO:0000256" key="2">
    <source>
        <dbReference type="ARBA" id="ARBA00023125"/>
    </source>
</evidence>
<keyword evidence="1" id="KW-0805">Transcription regulation</keyword>
<feature type="domain" description="HTH hxlR-type" evidence="4">
    <location>
        <begin position="41"/>
        <end position="139"/>
    </location>
</feature>
<dbReference type="InterPro" id="IPR036390">
    <property type="entry name" value="WH_DNA-bd_sf"/>
</dbReference>
<keyword evidence="6" id="KW-1185">Reference proteome</keyword>
<sequence>MACADERAAEPASDEGAEDAGAVLSSQFGFWQAQGFDASRCPVRDVLDHLAGKWVLLIVMALAEAPKRFSELHRAIPDVSKRMLTQSLRDLERDGLVDRTVYPTKPPSVEYALTELGRSLLAPIGGVIAWAEQRHPDIRDARRRFDG</sequence>
<dbReference type="GO" id="GO:0003677">
    <property type="term" value="F:DNA binding"/>
    <property type="evidence" value="ECO:0007669"/>
    <property type="project" value="UniProtKB-KW"/>
</dbReference>
<gene>
    <name evidence="5" type="ORF">F0357_11150</name>
</gene>
<organism evidence="5 6">
    <name type="scientific">Segnochrobactrum spirostomi</name>
    <dbReference type="NCBI Taxonomy" id="2608987"/>
    <lineage>
        <taxon>Bacteria</taxon>
        <taxon>Pseudomonadati</taxon>
        <taxon>Pseudomonadota</taxon>
        <taxon>Alphaproteobacteria</taxon>
        <taxon>Hyphomicrobiales</taxon>
        <taxon>Segnochrobactraceae</taxon>
        <taxon>Segnochrobactrum</taxon>
    </lineage>
</organism>
<evidence type="ECO:0000256" key="1">
    <source>
        <dbReference type="ARBA" id="ARBA00023015"/>
    </source>
</evidence>
<dbReference type="PANTHER" id="PTHR33204:SF39">
    <property type="entry name" value="TRANSCRIPTIONAL REGULATORY PROTEIN"/>
    <property type="match status" value="1"/>
</dbReference>
<dbReference type="EMBL" id="VWNA01000001">
    <property type="protein sequence ID" value="MQT13188.1"/>
    <property type="molecule type" value="Genomic_DNA"/>
</dbReference>
<dbReference type="InterPro" id="IPR002577">
    <property type="entry name" value="HTH_HxlR"/>
</dbReference>
<keyword evidence="2" id="KW-0238">DNA-binding</keyword>
<accession>A0A6A7Y4Q4</accession>
<dbReference type="Proteomes" id="UP000332515">
    <property type="component" value="Unassembled WGS sequence"/>
</dbReference>
<dbReference type="SUPFAM" id="SSF46785">
    <property type="entry name" value="Winged helix' DNA-binding domain"/>
    <property type="match status" value="1"/>
</dbReference>
<name>A0A6A7Y4Q4_9HYPH</name>
<dbReference type="PROSITE" id="PS51118">
    <property type="entry name" value="HTH_HXLR"/>
    <property type="match status" value="1"/>
</dbReference>
<dbReference type="Gene3D" id="1.10.10.10">
    <property type="entry name" value="Winged helix-like DNA-binding domain superfamily/Winged helix DNA-binding domain"/>
    <property type="match status" value="1"/>
</dbReference>
<dbReference type="AlphaFoldDB" id="A0A6A7Y4Q4"/>
<protein>
    <submittedName>
        <fullName evidence="5">Helix-turn-helix transcriptional regulator</fullName>
    </submittedName>
</protein>
<evidence type="ECO:0000313" key="5">
    <source>
        <dbReference type="EMBL" id="MQT13188.1"/>
    </source>
</evidence>
<proteinExistence type="predicted"/>
<evidence type="ECO:0000256" key="3">
    <source>
        <dbReference type="ARBA" id="ARBA00023163"/>
    </source>
</evidence>
<reference evidence="5 6" key="1">
    <citation type="submission" date="2019-09" db="EMBL/GenBank/DDBJ databases">
        <title>Segnochrobactrum spirostomi gen. nov., sp. nov., isolated from the ciliate Spirostomum cf. yagiui and description of a novel family, Segnochrobactraceae fam. nov. within the order Rhizobiales of the class Alphaproteobacteria.</title>
        <authorList>
            <person name="Akter S."/>
            <person name="Shazib S.U.A."/>
            <person name="Shin M.K."/>
        </authorList>
    </citation>
    <scope>NUCLEOTIDE SEQUENCE [LARGE SCALE GENOMIC DNA]</scope>
    <source>
        <strain evidence="5 6">Sp-1</strain>
    </source>
</reference>
<dbReference type="InterPro" id="IPR036388">
    <property type="entry name" value="WH-like_DNA-bd_sf"/>
</dbReference>
<comment type="caution">
    <text evidence="5">The sequence shown here is derived from an EMBL/GenBank/DDBJ whole genome shotgun (WGS) entry which is preliminary data.</text>
</comment>
<evidence type="ECO:0000313" key="6">
    <source>
        <dbReference type="Proteomes" id="UP000332515"/>
    </source>
</evidence>
<evidence type="ECO:0000259" key="4">
    <source>
        <dbReference type="PROSITE" id="PS51118"/>
    </source>
</evidence>
<dbReference type="Pfam" id="PF01638">
    <property type="entry name" value="HxlR"/>
    <property type="match status" value="1"/>
</dbReference>
<keyword evidence="3" id="KW-0804">Transcription</keyword>
<dbReference type="PANTHER" id="PTHR33204">
    <property type="entry name" value="TRANSCRIPTIONAL REGULATOR, MARR FAMILY"/>
    <property type="match status" value="1"/>
</dbReference>